<dbReference type="Pfam" id="PF05258">
    <property type="entry name" value="DciA"/>
    <property type="match status" value="1"/>
</dbReference>
<evidence type="ECO:0000313" key="2">
    <source>
        <dbReference type="Proteomes" id="UP001310022"/>
    </source>
</evidence>
<dbReference type="AlphaFoldDB" id="A0AAN4VZN0"/>
<protein>
    <recommendedName>
        <fullName evidence="3">DUF721 domain-containing protein</fullName>
    </recommendedName>
</protein>
<name>A0AAN4VZN0_9BACT</name>
<gene>
    <name evidence="1" type="ORF">PEDI_27160</name>
</gene>
<dbReference type="Proteomes" id="UP001310022">
    <property type="component" value="Unassembled WGS sequence"/>
</dbReference>
<dbReference type="EMBL" id="BQKE01000001">
    <property type="protein sequence ID" value="GJM62164.1"/>
    <property type="molecule type" value="Genomic_DNA"/>
</dbReference>
<dbReference type="RefSeq" id="WP_338237510.1">
    <property type="nucleotide sequence ID" value="NZ_BQKE01000001.1"/>
</dbReference>
<dbReference type="InterPro" id="IPR007922">
    <property type="entry name" value="DciA-like"/>
</dbReference>
<sequence>MRYKKPYEPGLRRKKDTSSVNESFAEYLKEFRLKDKYQATQVVSSWPELMGQAINSRTDKIFLNEGILYVKLNSSAMRQELAIAKQRVLEILWERFPKEIVYDVRFM</sequence>
<proteinExistence type="predicted"/>
<dbReference type="PANTHER" id="PTHR36456:SF1">
    <property type="entry name" value="UPF0232 PROTEIN SCO3875"/>
    <property type="match status" value="1"/>
</dbReference>
<organism evidence="1 2">
    <name type="scientific">Persicobacter diffluens</name>
    <dbReference type="NCBI Taxonomy" id="981"/>
    <lineage>
        <taxon>Bacteria</taxon>
        <taxon>Pseudomonadati</taxon>
        <taxon>Bacteroidota</taxon>
        <taxon>Cytophagia</taxon>
        <taxon>Cytophagales</taxon>
        <taxon>Persicobacteraceae</taxon>
        <taxon>Persicobacter</taxon>
    </lineage>
</organism>
<comment type="caution">
    <text evidence="1">The sequence shown here is derived from an EMBL/GenBank/DDBJ whole genome shotgun (WGS) entry which is preliminary data.</text>
</comment>
<dbReference type="PANTHER" id="PTHR36456">
    <property type="entry name" value="UPF0232 PROTEIN SCO3875"/>
    <property type="match status" value="1"/>
</dbReference>
<keyword evidence="2" id="KW-1185">Reference proteome</keyword>
<accession>A0AAN4VZN0</accession>
<reference evidence="1 2" key="1">
    <citation type="submission" date="2021-12" db="EMBL/GenBank/DDBJ databases">
        <title>Genome sequencing of bacteria with rrn-lacking chromosome and rrn-plasmid.</title>
        <authorList>
            <person name="Anda M."/>
            <person name="Iwasaki W."/>
        </authorList>
    </citation>
    <scope>NUCLEOTIDE SEQUENCE [LARGE SCALE GENOMIC DNA]</scope>
    <source>
        <strain evidence="1 2">NBRC 15940</strain>
    </source>
</reference>
<evidence type="ECO:0008006" key="3">
    <source>
        <dbReference type="Google" id="ProtNLM"/>
    </source>
</evidence>
<evidence type="ECO:0000313" key="1">
    <source>
        <dbReference type="EMBL" id="GJM62164.1"/>
    </source>
</evidence>